<dbReference type="EMBL" id="AM920430">
    <property type="protein sequence ID" value="CAP83084.1"/>
    <property type="molecule type" value="Genomic_DNA"/>
</dbReference>
<sequence>MAIRGRYNITIAVMARVLQCSGRSLKLMGSAKKIKPEILKIGFCTSYSPVAIHQSSGRAQPSSEKETFVLNAYASWRMFEHKMKDRILAPREALCGGMGRKKTP</sequence>
<dbReference type="VEuPathDB" id="FungiDB:PCH_Pc15g01980"/>
<evidence type="ECO:0000313" key="1">
    <source>
        <dbReference type="EMBL" id="CAP83084.1"/>
    </source>
</evidence>
<gene>
    <name evidence="1" type="ORF">Pc15g01980</name>
    <name evidence="1" type="ORF">PCH_Pc15g01980</name>
</gene>
<protein>
    <submittedName>
        <fullName evidence="1">Uncharacterized protein</fullName>
    </submittedName>
</protein>
<dbReference type="AlphaFoldDB" id="B6H6D2"/>
<dbReference type="HOGENOM" id="CLU_2250953_0_0_1"/>
<proteinExistence type="predicted"/>
<evidence type="ECO:0000313" key="2">
    <source>
        <dbReference type="Proteomes" id="UP000000724"/>
    </source>
</evidence>
<reference evidence="1 2" key="1">
    <citation type="journal article" date="2008" name="Nat. Biotechnol.">
        <title>Genome sequencing and analysis of the filamentous fungus Penicillium chrysogenum.</title>
        <authorList>
            <person name="van den Berg M.A."/>
            <person name="Albang R."/>
            <person name="Albermann K."/>
            <person name="Badger J.H."/>
            <person name="Daran J.-M."/>
            <person name="Driessen A.J.M."/>
            <person name="Garcia-Estrada C."/>
            <person name="Fedorova N.D."/>
            <person name="Harris D.M."/>
            <person name="Heijne W.H.M."/>
            <person name="Joardar V.S."/>
            <person name="Kiel J.A.K.W."/>
            <person name="Kovalchuk A."/>
            <person name="Martin J.F."/>
            <person name="Nierman W.C."/>
            <person name="Nijland J.G."/>
            <person name="Pronk J.T."/>
            <person name="Roubos J.A."/>
            <person name="van der Klei I.J."/>
            <person name="van Peij N.N.M.E."/>
            <person name="Veenhuis M."/>
            <person name="von Doehren H."/>
            <person name="Wagner C."/>
            <person name="Wortman J.R."/>
            <person name="Bovenberg R.A.L."/>
        </authorList>
    </citation>
    <scope>NUCLEOTIDE SEQUENCE [LARGE SCALE GENOMIC DNA]</scope>
    <source>
        <strain evidence="2">ATCC 28089 / DSM 1075 / NRRL 1951 / Wisconsin 54-1255</strain>
    </source>
</reference>
<accession>B6H6D2</accession>
<keyword evidence="2" id="KW-1185">Reference proteome</keyword>
<dbReference type="OMA" id="AIRGRYN"/>
<organism evidence="1 2">
    <name type="scientific">Penicillium rubens (strain ATCC 28089 / DSM 1075 / NRRL 1951 / Wisconsin 54-1255)</name>
    <name type="common">Penicillium chrysogenum</name>
    <dbReference type="NCBI Taxonomy" id="500485"/>
    <lineage>
        <taxon>Eukaryota</taxon>
        <taxon>Fungi</taxon>
        <taxon>Dikarya</taxon>
        <taxon>Ascomycota</taxon>
        <taxon>Pezizomycotina</taxon>
        <taxon>Eurotiomycetes</taxon>
        <taxon>Eurotiomycetidae</taxon>
        <taxon>Eurotiales</taxon>
        <taxon>Aspergillaceae</taxon>
        <taxon>Penicillium</taxon>
        <taxon>Penicillium chrysogenum species complex</taxon>
    </lineage>
</organism>
<name>B6H6D2_PENRW</name>
<dbReference type="Proteomes" id="UP000000724">
    <property type="component" value="Contig Pc00c15"/>
</dbReference>